<dbReference type="OrthoDB" id="19454at10239"/>
<evidence type="ECO:0000313" key="2">
    <source>
        <dbReference type="Proteomes" id="UP000015092"/>
    </source>
</evidence>
<proteinExistence type="predicted"/>
<dbReference type="Proteomes" id="UP000015092">
    <property type="component" value="Segment"/>
</dbReference>
<protein>
    <submittedName>
        <fullName evidence="1">Uncharacterized protein</fullName>
    </submittedName>
</protein>
<dbReference type="RefSeq" id="YP_009215897.1">
    <property type="nucleotide sequence ID" value="NC_028982.1"/>
</dbReference>
<reference evidence="1 2" key="1">
    <citation type="journal article" date="2014" name="Genome Announc.">
        <title>Genome Sequences of Three Novel Bacillus cereus Bacteriophages.</title>
        <authorList>
            <person name="Grose J.H."/>
            <person name="Jensen J.D."/>
            <person name="Merrill B.D."/>
            <person name="Fisher J.N."/>
            <person name="Burnett S.H."/>
            <person name="Breakwell D.P."/>
        </authorList>
    </citation>
    <scope>NUCLEOTIDE SEQUENCE [LARGE SCALE GENOMIC DNA]</scope>
</reference>
<name>S5MAJ2_9CAUD</name>
<keyword evidence="2" id="KW-1185">Reference proteome</keyword>
<dbReference type="KEGG" id="vg:26642239"/>
<sequence length="262" mass="30926">MFSMAKRKPKVITRVPIIRKAIILPKEVKAYLRLLQMQEETREDDILEIVRHYEMLARKVIGKAGYSVVSHKEPTKSKRWIHFERVYEICRMQQWDGKLYIESQFQRLGGIPMAHMMYSVRALRYFTNYLADIKRKSEKDVGGKKKEKGRQTLSSREEVIEGVISSAETLNTYIKQSIMDDKAQYKAIKIYQAWRELSPYYLWSVPWFHDVVSTMTGDSNREKLVMKEFNMIHESKTLQELIEKTVKEVESHFSIPPNIKLG</sequence>
<organism evidence="1 2">
    <name type="scientific">Bacillus phage JL</name>
    <dbReference type="NCBI Taxonomy" id="1296655"/>
    <lineage>
        <taxon>Viruses</taxon>
        <taxon>Duplodnaviria</taxon>
        <taxon>Heunggongvirae</taxon>
        <taxon>Uroviricota</taxon>
        <taxon>Caudoviricetes</taxon>
        <taxon>Herelleviridae</taxon>
        <taxon>Spounavirinae</taxon>
        <taxon>Siminovitchvirus</taxon>
        <taxon>Siminovitchvirus JL</taxon>
    </lineage>
</organism>
<evidence type="ECO:0000313" key="1">
    <source>
        <dbReference type="EMBL" id="AGR46794.2"/>
    </source>
</evidence>
<dbReference type="EMBL" id="KC595512">
    <property type="protein sequence ID" value="AGR46794.2"/>
    <property type="molecule type" value="Genomic_DNA"/>
</dbReference>
<dbReference type="GeneID" id="26642239"/>
<gene>
    <name evidence="1" type="ORF">JL_121</name>
</gene>
<accession>S5MAJ2</accession>